<dbReference type="Proteomes" id="UP000629098">
    <property type="component" value="Unassembled WGS sequence"/>
</dbReference>
<organism evidence="3 4">
    <name type="scientific">Iningainema tapete BLCC-T55</name>
    <dbReference type="NCBI Taxonomy" id="2748662"/>
    <lineage>
        <taxon>Bacteria</taxon>
        <taxon>Bacillati</taxon>
        <taxon>Cyanobacteriota</taxon>
        <taxon>Cyanophyceae</taxon>
        <taxon>Nostocales</taxon>
        <taxon>Scytonemataceae</taxon>
        <taxon>Iningainema tapete</taxon>
    </lineage>
</organism>
<evidence type="ECO:0000256" key="1">
    <source>
        <dbReference type="SAM" id="Phobius"/>
    </source>
</evidence>
<proteinExistence type="predicted"/>
<keyword evidence="1" id="KW-0472">Membrane</keyword>
<dbReference type="Pfam" id="PF02698">
    <property type="entry name" value="DUF218"/>
    <property type="match status" value="1"/>
</dbReference>
<name>A0A8J6XDH3_9CYAN</name>
<feature type="transmembrane region" description="Helical" evidence="1">
    <location>
        <begin position="21"/>
        <end position="45"/>
    </location>
</feature>
<sequence length="225" mass="25538">MPRKFLKYKKLPRVRLIKRQQMWTLTLQGWGILIATTALLVFFTFTHLYPFLSVTSPVKAEALVVEGWISDEGIKQAVTELNKSSYSKIFTTGGKFTRAFYLVEYKSMAEIAAATLQKLGVPEEKIVVLPTPDVIKDRTRASAVRLRQWLSDSNYPLESLNLFTSDAHARRSWLIYQKILAPKIKVGVIAATNSNYDSKKWWASSEGVRIVLSETIAYVYALIAN</sequence>
<dbReference type="AlphaFoldDB" id="A0A8J6XDH3"/>
<evidence type="ECO:0000259" key="2">
    <source>
        <dbReference type="Pfam" id="PF02698"/>
    </source>
</evidence>
<dbReference type="EMBL" id="JACXAE010000050">
    <property type="protein sequence ID" value="MBD2773274.1"/>
    <property type="molecule type" value="Genomic_DNA"/>
</dbReference>
<feature type="domain" description="DUF218" evidence="2">
    <location>
        <begin position="73"/>
        <end position="215"/>
    </location>
</feature>
<keyword evidence="1" id="KW-1133">Transmembrane helix</keyword>
<evidence type="ECO:0000313" key="4">
    <source>
        <dbReference type="Proteomes" id="UP000629098"/>
    </source>
</evidence>
<evidence type="ECO:0000313" key="3">
    <source>
        <dbReference type="EMBL" id="MBD2773274.1"/>
    </source>
</evidence>
<reference evidence="3" key="1">
    <citation type="submission" date="2020-09" db="EMBL/GenBank/DDBJ databases">
        <title>Iningainema tapete sp. nov. (Scytonemataceae, Cyanobacteria) from greenhouses in central Florida (USA) produces two types of nodularin with biosynthetic potential for microcystin-LR and anabaenopeptins.</title>
        <authorList>
            <person name="Berthold D.E."/>
            <person name="Lefler F.W."/>
            <person name="Huang I.-S."/>
            <person name="Abdulla H."/>
            <person name="Zimba P.V."/>
            <person name="Laughinghouse H.D. IV."/>
        </authorList>
    </citation>
    <scope>NUCLEOTIDE SEQUENCE</scope>
    <source>
        <strain evidence="3">BLCCT55</strain>
    </source>
</reference>
<dbReference type="RefSeq" id="WP_190828831.1">
    <property type="nucleotide sequence ID" value="NZ_CAWPPI010000050.1"/>
</dbReference>
<gene>
    <name evidence="3" type="ORF">ICL16_14645</name>
</gene>
<keyword evidence="4" id="KW-1185">Reference proteome</keyword>
<accession>A0A8J6XDH3</accession>
<dbReference type="InterPro" id="IPR003848">
    <property type="entry name" value="DUF218"/>
</dbReference>
<comment type="caution">
    <text evidence="3">The sequence shown here is derived from an EMBL/GenBank/DDBJ whole genome shotgun (WGS) entry which is preliminary data.</text>
</comment>
<protein>
    <submittedName>
        <fullName evidence="3">YdcF family protein</fullName>
    </submittedName>
</protein>
<keyword evidence="1" id="KW-0812">Transmembrane</keyword>